<name>A0A8E0UY77_9EURO</name>
<protein>
    <recommendedName>
        <fullName evidence="1">Heterokaryon incompatibility domain-containing protein</fullName>
    </recommendedName>
</protein>
<accession>A0A8E0UY77</accession>
<organism evidence="2 3">
    <name type="scientific">Aspergillus udagawae</name>
    <dbReference type="NCBI Taxonomy" id="91492"/>
    <lineage>
        <taxon>Eukaryota</taxon>
        <taxon>Fungi</taxon>
        <taxon>Dikarya</taxon>
        <taxon>Ascomycota</taxon>
        <taxon>Pezizomycotina</taxon>
        <taxon>Eurotiomycetes</taxon>
        <taxon>Eurotiomycetidae</taxon>
        <taxon>Eurotiales</taxon>
        <taxon>Aspergillaceae</taxon>
        <taxon>Aspergillus</taxon>
        <taxon>Aspergillus subgen. Fumigati</taxon>
    </lineage>
</organism>
<dbReference type="EMBL" id="BBXM02000004">
    <property type="protein sequence ID" value="GIC90222.1"/>
    <property type="molecule type" value="Genomic_DNA"/>
</dbReference>
<evidence type="ECO:0000313" key="3">
    <source>
        <dbReference type="Proteomes" id="UP000036893"/>
    </source>
</evidence>
<dbReference type="AlphaFoldDB" id="A0A8E0UY77"/>
<feature type="domain" description="Heterokaryon incompatibility" evidence="1">
    <location>
        <begin position="366"/>
        <end position="454"/>
    </location>
</feature>
<reference evidence="2" key="2">
    <citation type="submission" date="2021-01" db="EMBL/GenBank/DDBJ databases">
        <title>Pan-genome distribution and transcriptional activeness of fungal secondary metabolism genes in Aspergillus section Fumigati.</title>
        <authorList>
            <person name="Takahashi H."/>
            <person name="Umemura M."/>
            <person name="Ninomiya A."/>
            <person name="Kusuya Y."/>
            <person name="Urayama S."/>
            <person name="Shimizu M."/>
            <person name="Watanabe A."/>
            <person name="Kamei K."/>
            <person name="Yaguchi T."/>
            <person name="Hagiwara D."/>
        </authorList>
    </citation>
    <scope>NUCLEOTIDE SEQUENCE</scope>
    <source>
        <strain evidence="2">IFM 46973</strain>
    </source>
</reference>
<evidence type="ECO:0000259" key="1">
    <source>
        <dbReference type="Pfam" id="PF06985"/>
    </source>
</evidence>
<evidence type="ECO:0000313" key="2">
    <source>
        <dbReference type="EMBL" id="GIC90222.1"/>
    </source>
</evidence>
<dbReference type="PANTHER" id="PTHR39596:SF3">
    <property type="entry name" value="HETEROKARYON INCOMPATIBILITY DOMAIN-CONTAINING PROTEIN"/>
    <property type="match status" value="1"/>
</dbReference>
<reference evidence="2" key="1">
    <citation type="journal article" date="2015" name="Genome Announc.">
        <title>Draft Genome Sequence of the Pathogenic Filamentous Fungus Aspergillus udagawae Strain IFM 46973T.</title>
        <authorList>
            <person name="Kusuya Y."/>
            <person name="Takahashi-Nakaguchi A."/>
            <person name="Takahashi H."/>
            <person name="Yaguchi T."/>
        </authorList>
    </citation>
    <scope>NUCLEOTIDE SEQUENCE</scope>
    <source>
        <strain evidence="2">IFM 46973</strain>
    </source>
</reference>
<gene>
    <name evidence="2" type="ORF">Aud_006654</name>
</gene>
<dbReference type="PANTHER" id="PTHR39596">
    <property type="match status" value="1"/>
</dbReference>
<dbReference type="Proteomes" id="UP000036893">
    <property type="component" value="Unassembled WGS sequence"/>
</dbReference>
<dbReference type="InterPro" id="IPR010730">
    <property type="entry name" value="HET"/>
</dbReference>
<sequence>MEHLLLPEGEKHFIIAPYNAPPGAWYDGKGFLDFPKRRGWTSDQLPGGDTSEKVYLEGSGFKSKGTDSDVEEFFQTWLFFGLVIEVLKIGGVRAQTEDFLEVRDLTDPGEVQFLKLSTQNDIRKPRLVRTVNTSKLPRKLKEWRDGIQNKSQAWTVLNRMFERARQILDCFCTPDEERNLWGNDKPPRWPVRDEISTTLIAMVFSLRSAAIKVCDPRGIGVMNPWLDARSEILARRLQRQWCLADATTIIKDLSIDGHYYIAASPGLSPDELDQHSKCVRQSCLEEFPMELYHPRHVTPWHKANCPTGQTISYGGQLGPERGQTGWDDAIARIIDKDAIPIALWVKGLRKLWSVEYHLSGGRTPSYVAISHVWGDGMGNRAANWLPECQLDRITHLVENLRWEGRKPIPADPNQSDGVGFWMDTLCVPALDKDRKRKAIQNMRHVYSNAKAVLVLDKFIQRIPSTAPALDKVARLYLSNWIKRLWTHQEGFLPSLVYIQFADRPVELNALAEEFKAYNLEHLEQSGRYLGFPFAANARLLDLYSALRDLMKAVEDEDKWMLYEPLAHHLSPRRSTRQADETVCMATIINIDPSNILAISGDEDEDVARDRMAVFLEQLGTFDMSLIFNNYERLDKAGYRWAPKSLLNFRTPRLVCPDESETVTLEKKNGQIGLPVRYPGLLVDFADENMPFGALKYGCEVQCRVPAGRGSSLDGKSLVLHLPANNVRWAKRQYAVILSDIPKVGGKSCPAVVGLCNRPVNGIYWFEHLLLARIRARKEYVDEWVDVQFLESDSAWFVM</sequence>
<proteinExistence type="predicted"/>
<dbReference type="GeneID" id="66994131"/>
<dbReference type="RefSeq" id="XP_043147488.1">
    <property type="nucleotide sequence ID" value="XM_043291553.1"/>
</dbReference>
<dbReference type="Pfam" id="PF06985">
    <property type="entry name" value="HET"/>
    <property type="match status" value="1"/>
</dbReference>
<comment type="caution">
    <text evidence="2">The sequence shown here is derived from an EMBL/GenBank/DDBJ whole genome shotgun (WGS) entry which is preliminary data.</text>
</comment>